<dbReference type="GO" id="GO:0005829">
    <property type="term" value="C:cytosol"/>
    <property type="evidence" value="ECO:0007669"/>
    <property type="project" value="TreeGrafter"/>
</dbReference>
<evidence type="ECO:0000313" key="8">
    <source>
        <dbReference type="EMBL" id="MBI2877965.1"/>
    </source>
</evidence>
<dbReference type="EC" id="2.1.1.200" evidence="5"/>
<dbReference type="PIRSF" id="PIRSF004808">
    <property type="entry name" value="LasT"/>
    <property type="match status" value="1"/>
</dbReference>
<dbReference type="NCBIfam" id="TIGR00050">
    <property type="entry name" value="rRNA_methyl_1"/>
    <property type="match status" value="1"/>
</dbReference>
<keyword evidence="5" id="KW-0963">Cytoplasm</keyword>
<dbReference type="PANTHER" id="PTHR42786:SF2">
    <property type="entry name" value="TRNA (CYTIDINE_URIDINE-2'-O-)-METHYLTRANSFERASE TRMJ"/>
    <property type="match status" value="1"/>
</dbReference>
<dbReference type="Gene3D" id="3.40.1280.10">
    <property type="match status" value="1"/>
</dbReference>
<dbReference type="Gene3D" id="1.10.8.590">
    <property type="match status" value="1"/>
</dbReference>
<protein>
    <recommendedName>
        <fullName evidence="5">tRNA (cytidine/uridine-2'-O-)-methyltransferase TrmJ</fullName>
        <ecNumber evidence="5">2.1.1.200</ecNumber>
    </recommendedName>
    <alternativeName>
        <fullName evidence="5">tRNA (cytidine(32)/uridine(32)-2'-O)-methyltransferase</fullName>
    </alternativeName>
    <alternativeName>
        <fullName evidence="5">tRNA Cm32/Um32 methyltransferase</fullName>
    </alternativeName>
</protein>
<dbReference type="InterPro" id="IPR029026">
    <property type="entry name" value="tRNA_m1G_MTases_N"/>
</dbReference>
<dbReference type="InterPro" id="IPR001537">
    <property type="entry name" value="SpoU_MeTrfase"/>
</dbReference>
<feature type="region of interest" description="Disordered" evidence="6">
    <location>
        <begin position="258"/>
        <end position="281"/>
    </location>
</feature>
<evidence type="ECO:0000256" key="1">
    <source>
        <dbReference type="ARBA" id="ARBA00007228"/>
    </source>
</evidence>
<dbReference type="PANTHER" id="PTHR42786">
    <property type="entry name" value="TRNA/RRNA METHYLTRANSFERASE"/>
    <property type="match status" value="1"/>
</dbReference>
<comment type="function">
    <text evidence="5">Catalyzes the formation of 2'O-methylated cytidine (Cm32) or 2'O-methylated uridine (Um32) at position 32 in tRNA.</text>
</comment>
<keyword evidence="5" id="KW-0819">tRNA processing</keyword>
<dbReference type="GO" id="GO:0002128">
    <property type="term" value="P:tRNA nucleoside ribose methylation"/>
    <property type="evidence" value="ECO:0007669"/>
    <property type="project" value="TreeGrafter"/>
</dbReference>
<dbReference type="InterPro" id="IPR004384">
    <property type="entry name" value="RNA_MeTrfase_TrmJ/LasT"/>
</dbReference>
<evidence type="ECO:0000256" key="6">
    <source>
        <dbReference type="SAM" id="MobiDB-lite"/>
    </source>
</evidence>
<dbReference type="CDD" id="cd18093">
    <property type="entry name" value="SpoU-like_TrmJ"/>
    <property type="match status" value="1"/>
</dbReference>
<evidence type="ECO:0000256" key="3">
    <source>
        <dbReference type="ARBA" id="ARBA00022679"/>
    </source>
</evidence>
<accession>A0A932FWM3</accession>
<dbReference type="AlphaFoldDB" id="A0A932FWM3"/>
<evidence type="ECO:0000256" key="5">
    <source>
        <dbReference type="RuleBase" id="RU362024"/>
    </source>
</evidence>
<evidence type="ECO:0000256" key="2">
    <source>
        <dbReference type="ARBA" id="ARBA00022603"/>
    </source>
</evidence>
<name>A0A932FWM3_UNCTE</name>
<dbReference type="GO" id="GO:0160206">
    <property type="term" value="F:tRNA (cytidine(32)/uridine(32)-2'-O)-methyltransferase activity"/>
    <property type="evidence" value="ECO:0007669"/>
    <property type="project" value="UniProtKB-EC"/>
</dbReference>
<keyword evidence="3" id="KW-0808">Transferase</keyword>
<reference evidence="8" key="1">
    <citation type="submission" date="2020-07" db="EMBL/GenBank/DDBJ databases">
        <title>Huge and variable diversity of episymbiotic CPR bacteria and DPANN archaea in groundwater ecosystems.</title>
        <authorList>
            <person name="He C.Y."/>
            <person name="Keren R."/>
            <person name="Whittaker M."/>
            <person name="Farag I.F."/>
            <person name="Doudna J."/>
            <person name="Cate J.H.D."/>
            <person name="Banfield J.F."/>
        </authorList>
    </citation>
    <scope>NUCLEOTIDE SEQUENCE</scope>
    <source>
        <strain evidence="8">NC_groundwater_672_Ag_B-0.1um_62_36</strain>
    </source>
</reference>
<dbReference type="Pfam" id="PF00588">
    <property type="entry name" value="SpoU_methylase"/>
    <property type="match status" value="1"/>
</dbReference>
<sequence length="281" mass="30766">MSKPISKRPEPVVAFAPPPNLAHISVILVGPAIPGNIGASARAMKTMGLADLVILNGAGFREDEEALRMAHGARDLLERARVVSTWEEATAGLHWLVGTTHRRRRGRFAQWIAAREAARKVAELSQAHRVGIVFGREESGLTDAELRCCQTIATVPSAAAHPSLNLAQAVMLFSYEIFQESLGDVPRPPYDLATIQEVESALEHLSDALQKIGFLPHQADPDSFLRVVRRLFSRAPLESRDCNVLHRICQQIDDFARRGSSREPDGWGSSDRGKVGEKGTS</sequence>
<evidence type="ECO:0000256" key="4">
    <source>
        <dbReference type="ARBA" id="ARBA00022691"/>
    </source>
</evidence>
<dbReference type="SUPFAM" id="SSF75217">
    <property type="entry name" value="alpha/beta knot"/>
    <property type="match status" value="1"/>
</dbReference>
<comment type="subcellular location">
    <subcellularLocation>
        <location evidence="5">Cytoplasm</location>
    </subcellularLocation>
</comment>
<dbReference type="EMBL" id="JACPRF010000423">
    <property type="protein sequence ID" value="MBI2877965.1"/>
    <property type="molecule type" value="Genomic_DNA"/>
</dbReference>
<comment type="subunit">
    <text evidence="5">Homodimer.</text>
</comment>
<comment type="catalytic activity">
    <reaction evidence="5">
        <text>cytidine(32) in tRNA + S-adenosyl-L-methionine = 2'-O-methylcytidine(32) in tRNA + S-adenosyl-L-homocysteine + H(+)</text>
        <dbReference type="Rhea" id="RHEA:42932"/>
        <dbReference type="Rhea" id="RHEA-COMP:10288"/>
        <dbReference type="Rhea" id="RHEA-COMP:10289"/>
        <dbReference type="ChEBI" id="CHEBI:15378"/>
        <dbReference type="ChEBI" id="CHEBI:57856"/>
        <dbReference type="ChEBI" id="CHEBI:59789"/>
        <dbReference type="ChEBI" id="CHEBI:74495"/>
        <dbReference type="ChEBI" id="CHEBI:82748"/>
        <dbReference type="EC" id="2.1.1.200"/>
    </reaction>
</comment>
<comment type="similarity">
    <text evidence="1">Belongs to the class IV-like SAM-binding methyltransferase superfamily. RNA methyltransferase TrmH family.</text>
</comment>
<dbReference type="Proteomes" id="UP000769766">
    <property type="component" value="Unassembled WGS sequence"/>
</dbReference>
<dbReference type="InterPro" id="IPR029028">
    <property type="entry name" value="Alpha/beta_knot_MTases"/>
</dbReference>
<dbReference type="GO" id="GO:0003723">
    <property type="term" value="F:RNA binding"/>
    <property type="evidence" value="ECO:0007669"/>
    <property type="project" value="InterPro"/>
</dbReference>
<comment type="catalytic activity">
    <reaction evidence="5">
        <text>uridine(32) in tRNA + S-adenosyl-L-methionine = 2'-O-methyluridine(32) in tRNA + S-adenosyl-L-homocysteine + H(+)</text>
        <dbReference type="Rhea" id="RHEA:42936"/>
        <dbReference type="Rhea" id="RHEA-COMP:10107"/>
        <dbReference type="Rhea" id="RHEA-COMP:10290"/>
        <dbReference type="ChEBI" id="CHEBI:15378"/>
        <dbReference type="ChEBI" id="CHEBI:57856"/>
        <dbReference type="ChEBI" id="CHEBI:59789"/>
        <dbReference type="ChEBI" id="CHEBI:65315"/>
        <dbReference type="ChEBI" id="CHEBI:74478"/>
        <dbReference type="EC" id="2.1.1.200"/>
    </reaction>
</comment>
<organism evidence="8 9">
    <name type="scientific">Tectimicrobiota bacterium</name>
    <dbReference type="NCBI Taxonomy" id="2528274"/>
    <lineage>
        <taxon>Bacteria</taxon>
        <taxon>Pseudomonadati</taxon>
        <taxon>Nitrospinota/Tectimicrobiota group</taxon>
        <taxon>Candidatus Tectimicrobiota</taxon>
    </lineage>
</organism>
<feature type="domain" description="tRNA/rRNA methyltransferase SpoU type" evidence="7">
    <location>
        <begin position="24"/>
        <end position="175"/>
    </location>
</feature>
<proteinExistence type="inferred from homology"/>
<evidence type="ECO:0000313" key="9">
    <source>
        <dbReference type="Proteomes" id="UP000769766"/>
    </source>
</evidence>
<keyword evidence="2 5" id="KW-0489">Methyltransferase</keyword>
<comment type="caution">
    <text evidence="8">The sequence shown here is derived from an EMBL/GenBank/DDBJ whole genome shotgun (WGS) entry which is preliminary data.</text>
</comment>
<gene>
    <name evidence="5" type="primary">trmJ</name>
    <name evidence="8" type="ORF">HYY20_13900</name>
</gene>
<keyword evidence="4 5" id="KW-0949">S-adenosyl-L-methionine</keyword>
<evidence type="ECO:0000259" key="7">
    <source>
        <dbReference type="Pfam" id="PF00588"/>
    </source>
</evidence>